<feature type="domain" description="HTH cro/C1-type" evidence="1">
    <location>
        <begin position="57"/>
        <end position="87"/>
    </location>
</feature>
<protein>
    <submittedName>
        <fullName evidence="2">Helix-turn-helix domain-containing protein</fullName>
    </submittedName>
</protein>
<evidence type="ECO:0000259" key="1">
    <source>
        <dbReference type="PROSITE" id="PS50943"/>
    </source>
</evidence>
<dbReference type="CDD" id="cd00093">
    <property type="entry name" value="HTH_XRE"/>
    <property type="match status" value="1"/>
</dbReference>
<dbReference type="RefSeq" id="WP_217333801.1">
    <property type="nucleotide sequence ID" value="NZ_JAHQZT010000003.1"/>
</dbReference>
<sequence>MYHYTSCGLPNIYLKNGFKEYETPYGKGVAIEDVPGLHKAIAMAIIESPSKLTGKEIKFLRKELNLSQKRLGLLLGVEDQTVARWEKEGPTSMADRFVRVVAMGHYEDDDVKVLIEKLAELDRKDHESFCFEESDHGWKEAIAA</sequence>
<reference evidence="2 3" key="1">
    <citation type="submission" date="2021-06" db="EMBL/GenBank/DDBJ databases">
        <title>Bacterium isolated from marine sediment.</title>
        <authorList>
            <person name="Zhu K.-L."/>
            <person name="Du Z.-J."/>
            <person name="Liang Q.-Y."/>
        </authorList>
    </citation>
    <scope>NUCLEOTIDE SEQUENCE [LARGE SCALE GENOMIC DNA]</scope>
    <source>
        <strain evidence="2 3">A346</strain>
    </source>
</reference>
<gene>
    <name evidence="2" type="ORF">KTN04_03350</name>
</gene>
<dbReference type="Pfam" id="PF01381">
    <property type="entry name" value="HTH_3"/>
    <property type="match status" value="1"/>
</dbReference>
<organism evidence="2 3">
    <name type="scientific">Marinobacterium weihaiense</name>
    <dbReference type="NCBI Taxonomy" id="2851016"/>
    <lineage>
        <taxon>Bacteria</taxon>
        <taxon>Pseudomonadati</taxon>
        <taxon>Pseudomonadota</taxon>
        <taxon>Gammaproteobacteria</taxon>
        <taxon>Oceanospirillales</taxon>
        <taxon>Oceanospirillaceae</taxon>
        <taxon>Marinobacterium</taxon>
    </lineage>
</organism>
<evidence type="ECO:0000313" key="3">
    <source>
        <dbReference type="Proteomes" id="UP000755551"/>
    </source>
</evidence>
<dbReference type="Proteomes" id="UP000755551">
    <property type="component" value="Unassembled WGS sequence"/>
</dbReference>
<keyword evidence="3" id="KW-1185">Reference proteome</keyword>
<proteinExistence type="predicted"/>
<name>A0ABS6M7W8_9GAMM</name>
<dbReference type="InterPro" id="IPR001387">
    <property type="entry name" value="Cro/C1-type_HTH"/>
</dbReference>
<dbReference type="EMBL" id="JAHQZT010000003">
    <property type="protein sequence ID" value="MBV0932375.1"/>
    <property type="molecule type" value="Genomic_DNA"/>
</dbReference>
<evidence type="ECO:0000313" key="2">
    <source>
        <dbReference type="EMBL" id="MBV0932375.1"/>
    </source>
</evidence>
<accession>A0ABS6M7W8</accession>
<comment type="caution">
    <text evidence="2">The sequence shown here is derived from an EMBL/GenBank/DDBJ whole genome shotgun (WGS) entry which is preliminary data.</text>
</comment>
<dbReference type="PROSITE" id="PS50943">
    <property type="entry name" value="HTH_CROC1"/>
    <property type="match status" value="1"/>
</dbReference>